<feature type="region of interest" description="Disordered" evidence="1">
    <location>
        <begin position="118"/>
        <end position="137"/>
    </location>
</feature>
<proteinExistence type="predicted"/>
<dbReference type="Gene3D" id="2.60.40.420">
    <property type="entry name" value="Cupredoxins - blue copper proteins"/>
    <property type="match status" value="1"/>
</dbReference>
<feature type="compositionally biased region" description="Pro residues" evidence="1">
    <location>
        <begin position="51"/>
        <end position="60"/>
    </location>
</feature>
<keyword evidence="2" id="KW-1133">Transmembrane helix</keyword>
<name>A0A484ICM0_9ARCH</name>
<evidence type="ECO:0000259" key="3">
    <source>
        <dbReference type="Pfam" id="PF13473"/>
    </source>
</evidence>
<feature type="transmembrane region" description="Helical" evidence="2">
    <location>
        <begin position="21"/>
        <end position="39"/>
    </location>
</feature>
<dbReference type="GeneID" id="39421466"/>
<dbReference type="Proteomes" id="UP000294299">
    <property type="component" value="Chromosome NFRAN"/>
</dbReference>
<dbReference type="KEGG" id="nfn:NFRAN_2234"/>
<dbReference type="OrthoDB" id="11836at2157"/>
<dbReference type="PANTHER" id="PTHR36507:SF1">
    <property type="entry name" value="BLL1555 PROTEIN"/>
    <property type="match status" value="1"/>
</dbReference>
<dbReference type="EMBL" id="LR216287">
    <property type="protein sequence ID" value="VFJ14556.1"/>
    <property type="molecule type" value="Genomic_DNA"/>
</dbReference>
<feature type="compositionally biased region" description="Low complexity" evidence="1">
    <location>
        <begin position="61"/>
        <end position="85"/>
    </location>
</feature>
<evidence type="ECO:0000313" key="4">
    <source>
        <dbReference type="EMBL" id="VFJ14556.1"/>
    </source>
</evidence>
<dbReference type="InterPro" id="IPR028096">
    <property type="entry name" value="EfeO_Cupredoxin"/>
</dbReference>
<dbReference type="InterPro" id="IPR052721">
    <property type="entry name" value="ET_Amicyanin"/>
</dbReference>
<keyword evidence="2" id="KW-0472">Membrane</keyword>
<dbReference type="InterPro" id="IPR008972">
    <property type="entry name" value="Cupredoxin"/>
</dbReference>
<organism evidence="4 5">
    <name type="scientific">Candidatus Nitrosocosmicus franklandianus</name>
    <dbReference type="NCBI Taxonomy" id="1798806"/>
    <lineage>
        <taxon>Archaea</taxon>
        <taxon>Nitrososphaerota</taxon>
        <taxon>Nitrososphaeria</taxon>
        <taxon>Nitrososphaerales</taxon>
        <taxon>Nitrososphaeraceae</taxon>
        <taxon>Candidatus Nitrosocosmicus</taxon>
    </lineage>
</organism>
<gene>
    <name evidence="4" type="primary">mauC</name>
    <name evidence="4" type="ORF">NFRAN_2234</name>
</gene>
<reference evidence="4 5" key="1">
    <citation type="submission" date="2019-02" db="EMBL/GenBank/DDBJ databases">
        <authorList>
            <person name="Lehtovirta-Morley E L."/>
        </authorList>
    </citation>
    <scope>NUCLEOTIDE SEQUENCE [LARGE SCALE GENOMIC DNA]</scope>
    <source>
        <strain evidence="4">NFRAN1</strain>
    </source>
</reference>
<sequence>MTTHDETHITRTSPTRFMKGLIIIIIPLIFLGYITIAYWDFTASIPPPVSAPPPAAPSPATPDSSPTSAESTGASTTPAAGSGTAISIPVGASTQGNPSYAPDSITVSKGDIITVTNDDAQPHTLTSGSGPQDPNSAKLFDTGILMSGDSAEVDTTTLEPGDYQYYCTVHPFMTGSLTVQ</sequence>
<evidence type="ECO:0000256" key="1">
    <source>
        <dbReference type="SAM" id="MobiDB-lite"/>
    </source>
</evidence>
<accession>A0A484ICM0</accession>
<dbReference type="AlphaFoldDB" id="A0A484ICM0"/>
<feature type="compositionally biased region" description="Polar residues" evidence="1">
    <location>
        <begin position="118"/>
        <end position="135"/>
    </location>
</feature>
<keyword evidence="2" id="KW-0812">Transmembrane</keyword>
<protein>
    <submittedName>
        <fullName evidence="4">Amicyanin</fullName>
    </submittedName>
</protein>
<dbReference type="PANTHER" id="PTHR36507">
    <property type="entry name" value="BLL1555 PROTEIN"/>
    <property type="match status" value="1"/>
</dbReference>
<dbReference type="Pfam" id="PF13473">
    <property type="entry name" value="Cupredoxin_1"/>
    <property type="match status" value="1"/>
</dbReference>
<dbReference type="RefSeq" id="WP_134484726.1">
    <property type="nucleotide sequence ID" value="NZ_LR216287.1"/>
</dbReference>
<feature type="region of interest" description="Disordered" evidence="1">
    <location>
        <begin position="51"/>
        <end position="103"/>
    </location>
</feature>
<evidence type="ECO:0000256" key="2">
    <source>
        <dbReference type="SAM" id="Phobius"/>
    </source>
</evidence>
<feature type="domain" description="EfeO-type cupredoxin-like" evidence="3">
    <location>
        <begin position="98"/>
        <end position="179"/>
    </location>
</feature>
<dbReference type="SUPFAM" id="SSF49503">
    <property type="entry name" value="Cupredoxins"/>
    <property type="match status" value="1"/>
</dbReference>
<evidence type="ECO:0000313" key="5">
    <source>
        <dbReference type="Proteomes" id="UP000294299"/>
    </source>
</evidence>
<keyword evidence="5" id="KW-1185">Reference proteome</keyword>